<feature type="region of interest" description="Disordered" evidence="2">
    <location>
        <begin position="699"/>
        <end position="900"/>
    </location>
</feature>
<feature type="region of interest" description="Disordered" evidence="2">
    <location>
        <begin position="52"/>
        <end position="287"/>
    </location>
</feature>
<organism evidence="3 4">
    <name type="scientific">Crucibulum laeve</name>
    <dbReference type="NCBI Taxonomy" id="68775"/>
    <lineage>
        <taxon>Eukaryota</taxon>
        <taxon>Fungi</taxon>
        <taxon>Dikarya</taxon>
        <taxon>Basidiomycota</taxon>
        <taxon>Agaricomycotina</taxon>
        <taxon>Agaricomycetes</taxon>
        <taxon>Agaricomycetidae</taxon>
        <taxon>Agaricales</taxon>
        <taxon>Agaricineae</taxon>
        <taxon>Nidulariaceae</taxon>
        <taxon>Crucibulum</taxon>
    </lineage>
</organism>
<evidence type="ECO:0000256" key="2">
    <source>
        <dbReference type="SAM" id="MobiDB-lite"/>
    </source>
</evidence>
<feature type="compositionally biased region" description="Basic and acidic residues" evidence="2">
    <location>
        <begin position="426"/>
        <end position="475"/>
    </location>
</feature>
<feature type="coiled-coil region" evidence="1">
    <location>
        <begin position="323"/>
        <end position="392"/>
    </location>
</feature>
<name>A0A5C3LTX9_9AGAR</name>
<feature type="compositionally biased region" description="Gly residues" evidence="2">
    <location>
        <begin position="818"/>
        <end position="843"/>
    </location>
</feature>
<gene>
    <name evidence="3" type="ORF">BDQ12DRAFT_263035</name>
</gene>
<feature type="compositionally biased region" description="Pro residues" evidence="2">
    <location>
        <begin position="570"/>
        <end position="579"/>
    </location>
</feature>
<feature type="region of interest" description="Disordered" evidence="2">
    <location>
        <begin position="426"/>
        <end position="580"/>
    </location>
</feature>
<proteinExistence type="predicted"/>
<evidence type="ECO:0000313" key="4">
    <source>
        <dbReference type="Proteomes" id="UP000308652"/>
    </source>
</evidence>
<protein>
    <submittedName>
        <fullName evidence="3">Uncharacterized protein</fullName>
    </submittedName>
</protein>
<feature type="compositionally biased region" description="Gly residues" evidence="2">
    <location>
        <begin position="57"/>
        <end position="71"/>
    </location>
</feature>
<evidence type="ECO:0000256" key="1">
    <source>
        <dbReference type="SAM" id="Coils"/>
    </source>
</evidence>
<feature type="compositionally biased region" description="Polar residues" evidence="2">
    <location>
        <begin position="762"/>
        <end position="781"/>
    </location>
</feature>
<feature type="compositionally biased region" description="Low complexity" evidence="2">
    <location>
        <begin position="210"/>
        <end position="227"/>
    </location>
</feature>
<accession>A0A5C3LTX9</accession>
<evidence type="ECO:0000313" key="3">
    <source>
        <dbReference type="EMBL" id="TFK36007.1"/>
    </source>
</evidence>
<keyword evidence="4" id="KW-1185">Reference proteome</keyword>
<sequence length="900" mass="95225">MAAPMLANHDAPSPPPPAHDNGRRDYFDLDYTAGSSAFGGAHGAYPYANINENGAVEGSGMGGGEGHGGAPVEGRFVEDVHGFGTSTNSSSTGQAAPRKRFKTPTMPAVKILGGMPYGRSSRSQDGHQQDGNTPTSSHSHSRSKSSGTHTLSSLSTLRSGESRGGSSSSGTATPLQPPAQPLPSSSAPGHGYVGQTNGKDPETAKKSTRSGSAPTKTSTGTGTGTESGSKKRHSSLPRAYARLLALSHNLNVPAANGGLDPSPTDSHPNHASKHKSDPLSIPTRKSDPTTTASLLLLTTERLAQETARANAAERQTQEVLGHLREAVEERRKVEAEARGVREELGLYKVQLDEAQKEIFRAQSIVDRVQQELHDAEDRARRDRDRARKVIQERAVEMAMEEGRREGYRLGLERGRILALGEARDEGWEGRGNDVWEDSREERPQEGRRGREADRYDRERDGGRREQDRERPERVHSTSRPQQPQQQQRHSPPDVAQHITPPPMPTLTTPMPLDVPSTQPQPLNRPPSASGHRPPSAMAQAQQPPSSMGQRPPSSTGHHPTSSTAQRPPRPRSIPNPEPVLSPEEIAIRQRSFSNLGGSSVNLNGSNVNFFSDAASTAAPQHGYDTHPLQTLRHTASRSSINLDDGPGNEIHPTIMHAQGRAPSPSIMSHRSVSRLPENFIPVMGADGTFTLPPPHEVGGPIMAAESTEGGGGTESVRGDPSGGGGPRVRDYAYEGSTRGRPGDGASLAGGGGAAQGMQNAQSTTGRRTRASSIASRGSTHISHYDLVSPPRPVDRERERQAMSRARSRSDAGTPTPMGGTGGRLRTGSGAGSSSGGGGGGSRTGSGPEQIAQEWRIANPDVRAGTPGASSMRRKGGSSYAGSTYGGRSGSALGVHPIEVR</sequence>
<feature type="compositionally biased region" description="Low complexity" evidence="2">
    <location>
        <begin position="533"/>
        <end position="563"/>
    </location>
</feature>
<dbReference type="STRING" id="68775.A0A5C3LTX9"/>
<dbReference type="Proteomes" id="UP000308652">
    <property type="component" value="Unassembled WGS sequence"/>
</dbReference>
<keyword evidence="1" id="KW-0175">Coiled coil</keyword>
<dbReference type="OrthoDB" id="3268221at2759"/>
<feature type="compositionally biased region" description="Low complexity" evidence="2">
    <location>
        <begin position="82"/>
        <end position="93"/>
    </location>
</feature>
<reference evidence="3 4" key="1">
    <citation type="journal article" date="2019" name="Nat. Ecol. Evol.">
        <title>Megaphylogeny resolves global patterns of mushroom evolution.</title>
        <authorList>
            <person name="Varga T."/>
            <person name="Krizsan K."/>
            <person name="Foldi C."/>
            <person name="Dima B."/>
            <person name="Sanchez-Garcia M."/>
            <person name="Sanchez-Ramirez S."/>
            <person name="Szollosi G.J."/>
            <person name="Szarkandi J.G."/>
            <person name="Papp V."/>
            <person name="Albert L."/>
            <person name="Andreopoulos W."/>
            <person name="Angelini C."/>
            <person name="Antonin V."/>
            <person name="Barry K.W."/>
            <person name="Bougher N.L."/>
            <person name="Buchanan P."/>
            <person name="Buyck B."/>
            <person name="Bense V."/>
            <person name="Catcheside P."/>
            <person name="Chovatia M."/>
            <person name="Cooper J."/>
            <person name="Damon W."/>
            <person name="Desjardin D."/>
            <person name="Finy P."/>
            <person name="Geml J."/>
            <person name="Haridas S."/>
            <person name="Hughes K."/>
            <person name="Justo A."/>
            <person name="Karasinski D."/>
            <person name="Kautmanova I."/>
            <person name="Kiss B."/>
            <person name="Kocsube S."/>
            <person name="Kotiranta H."/>
            <person name="LaButti K.M."/>
            <person name="Lechner B.E."/>
            <person name="Liimatainen K."/>
            <person name="Lipzen A."/>
            <person name="Lukacs Z."/>
            <person name="Mihaltcheva S."/>
            <person name="Morgado L.N."/>
            <person name="Niskanen T."/>
            <person name="Noordeloos M.E."/>
            <person name="Ohm R.A."/>
            <person name="Ortiz-Santana B."/>
            <person name="Ovrebo C."/>
            <person name="Racz N."/>
            <person name="Riley R."/>
            <person name="Savchenko A."/>
            <person name="Shiryaev A."/>
            <person name="Soop K."/>
            <person name="Spirin V."/>
            <person name="Szebenyi C."/>
            <person name="Tomsovsky M."/>
            <person name="Tulloss R.E."/>
            <person name="Uehling J."/>
            <person name="Grigoriev I.V."/>
            <person name="Vagvolgyi C."/>
            <person name="Papp T."/>
            <person name="Martin F.M."/>
            <person name="Miettinen O."/>
            <person name="Hibbett D.S."/>
            <person name="Nagy L.G."/>
        </authorList>
    </citation>
    <scope>NUCLEOTIDE SEQUENCE [LARGE SCALE GENOMIC DNA]</scope>
    <source>
        <strain evidence="3 4">CBS 166.37</strain>
    </source>
</reference>
<feature type="compositionally biased region" description="Basic and acidic residues" evidence="2">
    <location>
        <begin position="792"/>
        <end position="801"/>
    </location>
</feature>
<feature type="region of interest" description="Disordered" evidence="2">
    <location>
        <begin position="1"/>
        <end position="27"/>
    </location>
</feature>
<dbReference type="EMBL" id="ML213617">
    <property type="protein sequence ID" value="TFK36007.1"/>
    <property type="molecule type" value="Genomic_DNA"/>
</dbReference>
<feature type="compositionally biased region" description="Low complexity" evidence="2">
    <location>
        <begin position="144"/>
        <end position="174"/>
    </location>
</feature>
<dbReference type="AlphaFoldDB" id="A0A5C3LTX9"/>